<organism evidence="2 3">
    <name type="scientific">Gigaspora margarita</name>
    <dbReference type="NCBI Taxonomy" id="4874"/>
    <lineage>
        <taxon>Eukaryota</taxon>
        <taxon>Fungi</taxon>
        <taxon>Fungi incertae sedis</taxon>
        <taxon>Mucoromycota</taxon>
        <taxon>Glomeromycotina</taxon>
        <taxon>Glomeromycetes</taxon>
        <taxon>Diversisporales</taxon>
        <taxon>Gigasporaceae</taxon>
        <taxon>Gigaspora</taxon>
    </lineage>
</organism>
<protein>
    <submittedName>
        <fullName evidence="2">19375_t:CDS:1</fullName>
    </submittedName>
</protein>
<dbReference type="EMBL" id="CAJVQB010056100">
    <property type="protein sequence ID" value="CAG8837532.1"/>
    <property type="molecule type" value="Genomic_DNA"/>
</dbReference>
<keyword evidence="3" id="KW-1185">Reference proteome</keyword>
<evidence type="ECO:0000313" key="2">
    <source>
        <dbReference type="EMBL" id="CAG8837532.1"/>
    </source>
</evidence>
<feature type="region of interest" description="Disordered" evidence="1">
    <location>
        <begin position="1"/>
        <end position="37"/>
    </location>
</feature>
<feature type="non-terminal residue" evidence="2">
    <location>
        <position position="1"/>
    </location>
</feature>
<evidence type="ECO:0000313" key="3">
    <source>
        <dbReference type="Proteomes" id="UP000789901"/>
    </source>
</evidence>
<evidence type="ECO:0000256" key="1">
    <source>
        <dbReference type="SAM" id="MobiDB-lite"/>
    </source>
</evidence>
<gene>
    <name evidence="2" type="ORF">GMARGA_LOCUS33538</name>
</gene>
<dbReference type="Proteomes" id="UP000789901">
    <property type="component" value="Unassembled WGS sequence"/>
</dbReference>
<feature type="compositionally biased region" description="Basic and acidic residues" evidence="1">
    <location>
        <begin position="1"/>
        <end position="17"/>
    </location>
</feature>
<sequence>VEAHTEASNIKELKNAEENNFSRIKGKEKTSMSNRSQRNRIYKFADQKYKPKKKSNNMHYKEKENYKYNIIVPNDVTNNSVAQTSESGKKFTNRKITIAAHNINSLKTFNHKLDSLLHFADKNA</sequence>
<accession>A0ABN7WPQ8</accession>
<name>A0ABN7WPQ8_GIGMA</name>
<comment type="caution">
    <text evidence="2">The sequence shown here is derived from an EMBL/GenBank/DDBJ whole genome shotgun (WGS) entry which is preliminary data.</text>
</comment>
<reference evidence="2 3" key="1">
    <citation type="submission" date="2021-06" db="EMBL/GenBank/DDBJ databases">
        <authorList>
            <person name="Kallberg Y."/>
            <person name="Tangrot J."/>
            <person name="Rosling A."/>
        </authorList>
    </citation>
    <scope>NUCLEOTIDE SEQUENCE [LARGE SCALE GENOMIC DNA]</scope>
    <source>
        <strain evidence="2 3">120-4 pot B 10/14</strain>
    </source>
</reference>
<proteinExistence type="predicted"/>
<feature type="non-terminal residue" evidence="2">
    <location>
        <position position="124"/>
    </location>
</feature>